<dbReference type="NCBIfam" id="TIGR03953">
    <property type="entry name" value="rplD_bact"/>
    <property type="match status" value="1"/>
</dbReference>
<dbReference type="FunCoup" id="A0A0M9UBJ9">
    <property type="interactions" value="475"/>
</dbReference>
<keyword evidence="5" id="KW-0699">rRNA-binding</keyword>
<comment type="subunit">
    <text evidence="5">Part of the 50S ribosomal subunit.</text>
</comment>
<dbReference type="GO" id="GO:0006412">
    <property type="term" value="P:translation"/>
    <property type="evidence" value="ECO:0007669"/>
    <property type="project" value="UniProtKB-UniRule"/>
</dbReference>
<comment type="function">
    <text evidence="5">Forms part of the polypeptide exit tunnel.</text>
</comment>
<evidence type="ECO:0000256" key="5">
    <source>
        <dbReference type="HAMAP-Rule" id="MF_01328"/>
    </source>
</evidence>
<keyword evidence="2 5" id="KW-0689">Ribosomal protein</keyword>
<dbReference type="GO" id="GO:0003735">
    <property type="term" value="F:structural constituent of ribosome"/>
    <property type="evidence" value="ECO:0007669"/>
    <property type="project" value="InterPro"/>
</dbReference>
<reference evidence="8" key="3">
    <citation type="submission" date="2015-08" db="EMBL/GenBank/DDBJ databases">
        <title>Draft Genome Sequence of a Heterotrophic Facultative Anaerobic Bacterium Ardenticatena maritima Strain 110S.</title>
        <authorList>
            <person name="Kawaichi S."/>
            <person name="Yoshida T."/>
            <person name="Sako Y."/>
            <person name="Nakamura R."/>
        </authorList>
    </citation>
    <scope>NUCLEOTIDE SEQUENCE [LARGE SCALE GENOMIC DNA]</scope>
    <source>
        <strain evidence="8">110S</strain>
    </source>
</reference>
<dbReference type="InterPro" id="IPR013005">
    <property type="entry name" value="Ribosomal_uL4-like"/>
</dbReference>
<evidence type="ECO:0000256" key="2">
    <source>
        <dbReference type="ARBA" id="ARBA00022980"/>
    </source>
</evidence>
<dbReference type="Proteomes" id="UP000037784">
    <property type="component" value="Unassembled WGS sequence"/>
</dbReference>
<dbReference type="GO" id="GO:1990904">
    <property type="term" value="C:ribonucleoprotein complex"/>
    <property type="evidence" value="ECO:0007669"/>
    <property type="project" value="UniProtKB-KW"/>
</dbReference>
<evidence type="ECO:0000313" key="8">
    <source>
        <dbReference type="Proteomes" id="UP000037784"/>
    </source>
</evidence>
<sequence>MKIPVYNMQGEQVREIELSPYIYEIEPNVSVMHQALVRQHANARLGTHSTKTRAEVARTGAKVWRQKGTGRARQGSRRAPHWVGGGVAFGPKPRKYTKDMPKKMRRLAIRSALATKAQAGKIVVVEDLAFETPRTKEMAAVLERLGIGGKSTVVLVGLGDDENVKRSAANLEDVKTLHWRYLNVRDLLGHEYLLMPVQAVEAIDALWGEKEA</sequence>
<dbReference type="InterPro" id="IPR002136">
    <property type="entry name" value="Ribosomal_uL4"/>
</dbReference>
<dbReference type="Proteomes" id="UP000050502">
    <property type="component" value="Unassembled WGS sequence"/>
</dbReference>
<dbReference type="AlphaFoldDB" id="A0A0M9UBJ9"/>
<comment type="function">
    <text evidence="5">One of the primary rRNA binding proteins, this protein initially binds near the 5'-end of the 23S rRNA. It is important during the early stages of 50S assembly. It makes multiple contacts with different domains of the 23S rRNA in the assembled 50S subunit and ribosome.</text>
</comment>
<evidence type="ECO:0000256" key="3">
    <source>
        <dbReference type="ARBA" id="ARBA00023274"/>
    </source>
</evidence>
<dbReference type="EMBL" id="LGKN01000002">
    <property type="protein sequence ID" value="KPL90027.1"/>
    <property type="molecule type" value="Genomic_DNA"/>
</dbReference>
<protein>
    <recommendedName>
        <fullName evidence="4 5">Large ribosomal subunit protein uL4</fullName>
    </recommendedName>
</protein>
<evidence type="ECO:0000313" key="9">
    <source>
        <dbReference type="Proteomes" id="UP000050502"/>
    </source>
</evidence>
<comment type="similarity">
    <text evidence="1 5">Belongs to the universal ribosomal protein uL4 family.</text>
</comment>
<keyword evidence="8" id="KW-1185">Reference proteome</keyword>
<gene>
    <name evidence="5" type="primary">rplD</name>
    <name evidence="6" type="ORF">ARMA_0333</name>
    <name evidence="7" type="ORF">SE16_00120</name>
</gene>
<dbReference type="HAMAP" id="MF_01328_B">
    <property type="entry name" value="Ribosomal_uL4_B"/>
    <property type="match status" value="1"/>
</dbReference>
<dbReference type="PANTHER" id="PTHR10746:SF6">
    <property type="entry name" value="LARGE RIBOSOMAL SUBUNIT PROTEIN UL4M"/>
    <property type="match status" value="1"/>
</dbReference>
<dbReference type="SUPFAM" id="SSF52166">
    <property type="entry name" value="Ribosomal protein L4"/>
    <property type="match status" value="1"/>
</dbReference>
<dbReference type="OrthoDB" id="9803201at2"/>
<keyword evidence="3 5" id="KW-0687">Ribonucleoprotein</keyword>
<dbReference type="GO" id="GO:0019843">
    <property type="term" value="F:rRNA binding"/>
    <property type="evidence" value="ECO:0007669"/>
    <property type="project" value="UniProtKB-UniRule"/>
</dbReference>
<dbReference type="GO" id="GO:0005840">
    <property type="term" value="C:ribosome"/>
    <property type="evidence" value="ECO:0007669"/>
    <property type="project" value="UniProtKB-KW"/>
</dbReference>
<evidence type="ECO:0000313" key="6">
    <source>
        <dbReference type="EMBL" id="GAP61910.1"/>
    </source>
</evidence>
<reference evidence="7 9" key="2">
    <citation type="submission" date="2015-07" db="EMBL/GenBank/DDBJ databases">
        <title>Whole genome sequence of Ardenticatena maritima DSM 23922.</title>
        <authorList>
            <person name="Hemp J."/>
            <person name="Ward L.M."/>
            <person name="Pace L.A."/>
            <person name="Fischer W.W."/>
        </authorList>
    </citation>
    <scope>NUCLEOTIDE SEQUENCE [LARGE SCALE GENOMIC DNA]</scope>
    <source>
        <strain evidence="7 9">110S</strain>
    </source>
</reference>
<dbReference type="EMBL" id="BBZA01000017">
    <property type="protein sequence ID" value="GAP61910.1"/>
    <property type="molecule type" value="Genomic_DNA"/>
</dbReference>
<evidence type="ECO:0000256" key="4">
    <source>
        <dbReference type="ARBA" id="ARBA00035244"/>
    </source>
</evidence>
<organism evidence="6 8">
    <name type="scientific">Ardenticatena maritima</name>
    <dbReference type="NCBI Taxonomy" id="872965"/>
    <lineage>
        <taxon>Bacteria</taxon>
        <taxon>Bacillati</taxon>
        <taxon>Chloroflexota</taxon>
        <taxon>Ardenticatenia</taxon>
        <taxon>Ardenticatenales</taxon>
        <taxon>Ardenticatenaceae</taxon>
        <taxon>Ardenticatena</taxon>
    </lineage>
</organism>
<dbReference type="InterPro" id="IPR023574">
    <property type="entry name" value="Ribosomal_uL4_dom_sf"/>
</dbReference>
<dbReference type="RefSeq" id="WP_054491843.1">
    <property type="nucleotide sequence ID" value="NZ_BBZA01000017.1"/>
</dbReference>
<dbReference type="STRING" id="872965.SE16_00120"/>
<name>A0A0M9UBJ9_9CHLR</name>
<evidence type="ECO:0000256" key="1">
    <source>
        <dbReference type="ARBA" id="ARBA00010528"/>
    </source>
</evidence>
<dbReference type="InParanoid" id="A0A0M9UBJ9"/>
<evidence type="ECO:0000313" key="7">
    <source>
        <dbReference type="EMBL" id="KPL90027.1"/>
    </source>
</evidence>
<accession>A0A0M9UBJ9</accession>
<dbReference type="Gene3D" id="3.40.1370.10">
    <property type="match status" value="1"/>
</dbReference>
<comment type="caution">
    <text evidence="6">The sequence shown here is derived from an EMBL/GenBank/DDBJ whole genome shotgun (WGS) entry which is preliminary data.</text>
</comment>
<dbReference type="PANTHER" id="PTHR10746">
    <property type="entry name" value="50S RIBOSOMAL PROTEIN L4"/>
    <property type="match status" value="1"/>
</dbReference>
<dbReference type="PATRIC" id="fig|872965.6.peg.960"/>
<proteinExistence type="inferred from homology"/>
<dbReference type="Pfam" id="PF00573">
    <property type="entry name" value="Ribosomal_L4"/>
    <property type="match status" value="1"/>
</dbReference>
<keyword evidence="5" id="KW-0694">RNA-binding</keyword>
<reference evidence="6 8" key="1">
    <citation type="journal article" date="2015" name="Genome Announc.">
        <title>Draft Genome Sequence of a Heterotrophic Facultative Anaerobic Thermophilic Bacterium, Ardenticatena maritima Strain 110ST.</title>
        <authorList>
            <person name="Kawaichi S."/>
            <person name="Yoshida T."/>
            <person name="Sako Y."/>
            <person name="Nakamura R."/>
        </authorList>
    </citation>
    <scope>NUCLEOTIDE SEQUENCE [LARGE SCALE GENOMIC DNA]</scope>
    <source>
        <strain evidence="6 8">110S</strain>
    </source>
</reference>